<dbReference type="GeneID" id="110080198"/>
<evidence type="ECO:0000313" key="3">
    <source>
        <dbReference type="Proteomes" id="UP001652642"/>
    </source>
</evidence>
<sequence>MEIKGLIQELINRETLSNVAEVIEKLFSQTENLNKESHCEGEKTQIEETAISLWNWTVARKADPVISDIQRVKLRHVALRLMIFYEVNNPPEETMRRQVLMAMKTGKGWVEVGEFAFADELLEIAMNNLEKLYAQLTKRSTKQTDTHMHKADVEKDVFKVLSYQAESAVAQRDFQKAVKCVQRCKDILMRLPKESCYLSLLCYNFGVETYELKRYEESSFWLSQSYDIGKMDMKYSTGKEMQAKVLRLLATVYLEWDCKQYQDKVLRAISMANEENLHPAGFFLKIKILLKCGASDEDVSRAVGELLHHKFSLDICLDTAKLLLEHEREAIGFDFLKSVAQLFERSPDIGKVILLHIKLLLLRMKEPLAKKMIEDVIAGCSTGTHLPPEILNDLQLILWGRAAKNYETKSYPEALQWYSYSLSFYSTRQADHQNMAKLQRNMAACYLHLKLLEKAHEAVKEAESYDPNSIFTQFYVYKMAVLQNNTQKAIDALVRMEESAAQPDHQTDKLLVDGSMVANLLTLAAQFALENNQQPVAIEALGYLSQHLQDCQQAFTALKCLTRLVLSKVAVQSKEETTRDMETLLTHLTAAHHRLDGLFREENETLEMKVHEAQWFRKIAWNLAIQCESCPRIMRDFFIMSFKFSQFCPPEKAILLAQRTCLLMAAAVDLDMGRNSLLLEEQQTEVLIQALEHIQSCREVWKVLKQTGDFPKDPTDTILLLYEFEAKAKLNDPAVASLLDHVWELPQVDVKTLETMASLAMESPAHYPSVCKKALRMVLTLLRKQEAMDTVTLSKCLHSLVHLSLPSSMSSDTEVSATEEAWGYFEDALSILSSMVLQASYPEVEILWLMARAWNTGIGYYCAGRYQEAERWCGLGMRFLPHLGTLKSSYEGQMISLYSEVLEKLDRAKGFYPKEE</sequence>
<name>A0ABM5EVI1_9SAUR</name>
<dbReference type="Gene3D" id="1.25.40.10">
    <property type="entry name" value="Tetratricopeptide repeat domain"/>
    <property type="match status" value="1"/>
</dbReference>
<dbReference type="SUPFAM" id="SSF81901">
    <property type="entry name" value="HCP-like"/>
    <property type="match status" value="1"/>
</dbReference>
<dbReference type="Pfam" id="PF08631">
    <property type="entry name" value="SPO22"/>
    <property type="match status" value="1"/>
</dbReference>
<dbReference type="InterPro" id="IPR042861">
    <property type="entry name" value="TEX11"/>
</dbReference>
<evidence type="ECO:0000256" key="1">
    <source>
        <dbReference type="ARBA" id="ARBA00023254"/>
    </source>
</evidence>
<proteinExistence type="predicted"/>
<protein>
    <recommendedName>
        <fullName evidence="2">Protein ZIP4 homolog</fullName>
    </recommendedName>
</protein>
<dbReference type="InterPro" id="IPR011990">
    <property type="entry name" value="TPR-like_helical_dom_sf"/>
</dbReference>
<dbReference type="InterPro" id="IPR013940">
    <property type="entry name" value="Spo22/ZIP4/TEX11"/>
</dbReference>
<keyword evidence="1" id="KW-0469">Meiosis</keyword>
<dbReference type="PANTHER" id="PTHR47083:SF1">
    <property type="entry name" value="TESTIS-EXPRESSED PROTEIN 11"/>
    <property type="match status" value="1"/>
</dbReference>
<dbReference type="PANTHER" id="PTHR47083">
    <property type="entry name" value="TESTIS-EXPRESSED PROTEIN 11"/>
    <property type="match status" value="1"/>
</dbReference>
<reference evidence="4" key="1">
    <citation type="submission" date="2025-08" db="UniProtKB">
        <authorList>
            <consortium name="RefSeq"/>
        </authorList>
    </citation>
    <scope>IDENTIFICATION</scope>
</reference>
<gene>
    <name evidence="4" type="primary">TEX11</name>
</gene>
<dbReference type="Proteomes" id="UP001652642">
    <property type="component" value="Chromosome 11"/>
</dbReference>
<accession>A0ABM5EVI1</accession>
<organism evidence="3 4">
    <name type="scientific">Pogona vitticeps</name>
    <name type="common">central bearded dragon</name>
    <dbReference type="NCBI Taxonomy" id="103695"/>
    <lineage>
        <taxon>Eukaryota</taxon>
        <taxon>Metazoa</taxon>
        <taxon>Chordata</taxon>
        <taxon>Craniata</taxon>
        <taxon>Vertebrata</taxon>
        <taxon>Euteleostomi</taxon>
        <taxon>Lepidosauria</taxon>
        <taxon>Squamata</taxon>
        <taxon>Bifurcata</taxon>
        <taxon>Unidentata</taxon>
        <taxon>Episquamata</taxon>
        <taxon>Toxicofera</taxon>
        <taxon>Iguania</taxon>
        <taxon>Acrodonta</taxon>
        <taxon>Agamidae</taxon>
        <taxon>Amphibolurinae</taxon>
        <taxon>Pogona</taxon>
    </lineage>
</organism>
<dbReference type="RefSeq" id="XP_072837159.1">
    <property type="nucleotide sequence ID" value="XM_072981058.1"/>
</dbReference>
<evidence type="ECO:0000313" key="4">
    <source>
        <dbReference type="RefSeq" id="XP_072837159.1"/>
    </source>
</evidence>
<evidence type="ECO:0000256" key="2">
    <source>
        <dbReference type="ARBA" id="ARBA00031845"/>
    </source>
</evidence>
<keyword evidence="3" id="KW-1185">Reference proteome</keyword>